<dbReference type="Proteomes" id="UP001218188">
    <property type="component" value="Unassembled WGS sequence"/>
</dbReference>
<keyword evidence="2" id="KW-0489">Methyltransferase</keyword>
<dbReference type="CDD" id="cd02440">
    <property type="entry name" value="AdoMet_MTases"/>
    <property type="match status" value="1"/>
</dbReference>
<dbReference type="InterPro" id="IPR029063">
    <property type="entry name" value="SAM-dependent_MTases_sf"/>
</dbReference>
<accession>A0AAD6SIJ3</accession>
<dbReference type="PANTHER" id="PTHR13610:SF11">
    <property type="entry name" value="METHYLTRANSFERASE DOMAIN-CONTAINING PROTEIN"/>
    <property type="match status" value="1"/>
</dbReference>
<evidence type="ECO:0008006" key="7">
    <source>
        <dbReference type="Google" id="ProtNLM"/>
    </source>
</evidence>
<dbReference type="SUPFAM" id="SSF53335">
    <property type="entry name" value="S-adenosyl-L-methionine-dependent methyltransferases"/>
    <property type="match status" value="1"/>
</dbReference>
<evidence type="ECO:0000313" key="6">
    <source>
        <dbReference type="Proteomes" id="UP001218188"/>
    </source>
</evidence>
<dbReference type="AlphaFoldDB" id="A0AAD6SIJ3"/>
<reference evidence="5" key="1">
    <citation type="submission" date="2023-03" db="EMBL/GenBank/DDBJ databases">
        <title>Massive genome expansion in bonnet fungi (Mycena s.s.) driven by repeated elements and novel gene families across ecological guilds.</title>
        <authorList>
            <consortium name="Lawrence Berkeley National Laboratory"/>
            <person name="Harder C.B."/>
            <person name="Miyauchi S."/>
            <person name="Viragh M."/>
            <person name="Kuo A."/>
            <person name="Thoen E."/>
            <person name="Andreopoulos B."/>
            <person name="Lu D."/>
            <person name="Skrede I."/>
            <person name="Drula E."/>
            <person name="Henrissat B."/>
            <person name="Morin E."/>
            <person name="Kohler A."/>
            <person name="Barry K."/>
            <person name="LaButti K."/>
            <person name="Morin E."/>
            <person name="Salamov A."/>
            <person name="Lipzen A."/>
            <person name="Mereny Z."/>
            <person name="Hegedus B."/>
            <person name="Baldrian P."/>
            <person name="Stursova M."/>
            <person name="Weitz H."/>
            <person name="Taylor A."/>
            <person name="Grigoriev I.V."/>
            <person name="Nagy L.G."/>
            <person name="Martin F."/>
            <person name="Kauserud H."/>
        </authorList>
    </citation>
    <scope>NUCLEOTIDE SEQUENCE</scope>
    <source>
        <strain evidence="5">CBHHK200</strain>
    </source>
</reference>
<dbReference type="GO" id="GO:1905706">
    <property type="term" value="P:regulation of mitochondrial ATP synthesis coupled proton transport"/>
    <property type="evidence" value="ECO:0007669"/>
    <property type="project" value="TreeGrafter"/>
</dbReference>
<evidence type="ECO:0000313" key="5">
    <source>
        <dbReference type="EMBL" id="KAJ7028681.1"/>
    </source>
</evidence>
<dbReference type="GO" id="GO:0016279">
    <property type="term" value="F:protein-lysine N-methyltransferase activity"/>
    <property type="evidence" value="ECO:0007669"/>
    <property type="project" value="InterPro"/>
</dbReference>
<sequence length="208" mass="22749">MDDEWSTPTFAFHDLDYIPSGYSGILAPYIETSAGTMRAAATLMQLDIFPTSPSQSIVCDLGCGDGEFLIGLLAHLNRDSARTTAVHGFGVDYNAALLETAALNALSAGEIIRWLAYDFNADREDLCAQLALARVTHVFVYLVPKQLALQTVRAILERLCESGVVVCCHKFQPKYLTPTRRDSLMDLVVYERAGGIGFTAEPDRVPLS</sequence>
<keyword evidence="4" id="KW-0949">S-adenosyl-L-methionine</keyword>
<evidence type="ECO:0000256" key="1">
    <source>
        <dbReference type="ARBA" id="ARBA00010633"/>
    </source>
</evidence>
<dbReference type="PANTHER" id="PTHR13610">
    <property type="entry name" value="METHYLTRANSFERASE DOMAIN-CONTAINING PROTEIN"/>
    <property type="match status" value="1"/>
</dbReference>
<comment type="caution">
    <text evidence="5">The sequence shown here is derived from an EMBL/GenBank/DDBJ whole genome shotgun (WGS) entry which is preliminary data.</text>
</comment>
<keyword evidence="3" id="KW-0808">Transferase</keyword>
<keyword evidence="6" id="KW-1185">Reference proteome</keyword>
<organism evidence="5 6">
    <name type="scientific">Mycena alexandri</name>
    <dbReference type="NCBI Taxonomy" id="1745969"/>
    <lineage>
        <taxon>Eukaryota</taxon>
        <taxon>Fungi</taxon>
        <taxon>Dikarya</taxon>
        <taxon>Basidiomycota</taxon>
        <taxon>Agaricomycotina</taxon>
        <taxon>Agaricomycetes</taxon>
        <taxon>Agaricomycetidae</taxon>
        <taxon>Agaricales</taxon>
        <taxon>Marasmiineae</taxon>
        <taxon>Mycenaceae</taxon>
        <taxon>Mycena</taxon>
    </lineage>
</organism>
<protein>
    <recommendedName>
        <fullName evidence="7">Methyltransferase domain-containing protein</fullName>
    </recommendedName>
</protein>
<evidence type="ECO:0000256" key="4">
    <source>
        <dbReference type="ARBA" id="ARBA00022691"/>
    </source>
</evidence>
<proteinExistence type="inferred from homology"/>
<name>A0AAD6SIJ3_9AGAR</name>
<dbReference type="GO" id="GO:0032259">
    <property type="term" value="P:methylation"/>
    <property type="evidence" value="ECO:0007669"/>
    <property type="project" value="UniProtKB-KW"/>
</dbReference>
<dbReference type="Gene3D" id="3.40.50.150">
    <property type="entry name" value="Vaccinia Virus protein VP39"/>
    <property type="match status" value="1"/>
</dbReference>
<dbReference type="InterPro" id="IPR026170">
    <property type="entry name" value="FAM173A/B"/>
</dbReference>
<comment type="similarity">
    <text evidence="1">Belongs to the ANT/ATPSC lysine N-methyltransferase family.</text>
</comment>
<dbReference type="EMBL" id="JARJCM010000109">
    <property type="protein sequence ID" value="KAJ7028681.1"/>
    <property type="molecule type" value="Genomic_DNA"/>
</dbReference>
<dbReference type="GO" id="GO:0005739">
    <property type="term" value="C:mitochondrion"/>
    <property type="evidence" value="ECO:0007669"/>
    <property type="project" value="TreeGrafter"/>
</dbReference>
<evidence type="ECO:0000256" key="3">
    <source>
        <dbReference type="ARBA" id="ARBA00022679"/>
    </source>
</evidence>
<gene>
    <name evidence="5" type="ORF">C8F04DRAFT_1118338</name>
</gene>
<evidence type="ECO:0000256" key="2">
    <source>
        <dbReference type="ARBA" id="ARBA00022603"/>
    </source>
</evidence>